<feature type="compositionally biased region" description="Basic and acidic residues" evidence="1">
    <location>
        <begin position="151"/>
        <end position="170"/>
    </location>
</feature>
<feature type="region of interest" description="Disordered" evidence="1">
    <location>
        <begin position="130"/>
        <end position="222"/>
    </location>
</feature>
<feature type="transmembrane region" description="Helical" evidence="2">
    <location>
        <begin position="21"/>
        <end position="45"/>
    </location>
</feature>
<proteinExistence type="predicted"/>
<feature type="compositionally biased region" description="Basic and acidic residues" evidence="1">
    <location>
        <begin position="207"/>
        <end position="222"/>
    </location>
</feature>
<keyword evidence="2" id="KW-1133">Transmembrane helix</keyword>
<protein>
    <submittedName>
        <fullName evidence="3">Uncharacterized protein</fullName>
    </submittedName>
</protein>
<feature type="transmembrane region" description="Helical" evidence="2">
    <location>
        <begin position="51"/>
        <end position="78"/>
    </location>
</feature>
<evidence type="ECO:0000313" key="4">
    <source>
        <dbReference type="Proteomes" id="UP000829069"/>
    </source>
</evidence>
<dbReference type="EMBL" id="CP093326">
    <property type="protein sequence ID" value="UNK46444.1"/>
    <property type="molecule type" value="Genomic_DNA"/>
</dbReference>
<accession>A0ABY3WFG7</accession>
<organism evidence="3 4">
    <name type="scientific">Arthrobacter sulfonylureivorans</name>
    <dbReference type="NCBI Taxonomy" id="2486855"/>
    <lineage>
        <taxon>Bacteria</taxon>
        <taxon>Bacillati</taxon>
        <taxon>Actinomycetota</taxon>
        <taxon>Actinomycetes</taxon>
        <taxon>Micrococcales</taxon>
        <taxon>Micrococcaceae</taxon>
        <taxon>Arthrobacter</taxon>
    </lineage>
</organism>
<reference evidence="3 4" key="1">
    <citation type="submission" date="2022-03" db="EMBL/GenBank/DDBJ databases">
        <title>Isotopic signatures of nitrous oxide derived from detoxification processes.</title>
        <authorList>
            <person name="Behrendt U."/>
            <person name="Buchen C."/>
            <person name="Well R."/>
            <person name="Ulrich A."/>
            <person name="Rohe L."/>
            <person name="Kolb S."/>
            <person name="Schloter M."/>
            <person name="Horn M.A."/>
            <person name="Augustin J."/>
        </authorList>
    </citation>
    <scope>NUCLEOTIDE SEQUENCE [LARGE SCALE GENOMIC DNA]</scope>
    <source>
        <strain evidence="3 4">S4-C24</strain>
    </source>
</reference>
<keyword evidence="4" id="KW-1185">Reference proteome</keyword>
<gene>
    <name evidence="3" type="ORF">MNQ99_03480</name>
</gene>
<keyword evidence="2" id="KW-0472">Membrane</keyword>
<name>A0ABY3WFG7_9MICC</name>
<evidence type="ECO:0000313" key="3">
    <source>
        <dbReference type="EMBL" id="UNK46444.1"/>
    </source>
</evidence>
<dbReference type="Proteomes" id="UP000829069">
    <property type="component" value="Chromosome"/>
</dbReference>
<sequence>MEAAKHTVRGRSLRTYRRARTTLICVAIFWLWLLLGAAAFVAGMFDSPTKLFLAMYAGAVAVLVSLPVGLLAAIFMLLNRPAAEDRRPAGERLSSAARSAGSAVTALPWAAAAGRAKELGSRLGPAASGLGTATKAGVGQLRSSARQLRGAGEHFRSHTGRQPDAREHPAVKRLPGAAPGNAPKPPAPRRPPMPPRRPSGTPGGGRSGRDGLDGRGLDDVAS</sequence>
<evidence type="ECO:0000256" key="2">
    <source>
        <dbReference type="SAM" id="Phobius"/>
    </source>
</evidence>
<evidence type="ECO:0000256" key="1">
    <source>
        <dbReference type="SAM" id="MobiDB-lite"/>
    </source>
</evidence>
<dbReference type="RefSeq" id="WP_241914466.1">
    <property type="nucleotide sequence ID" value="NZ_CP093326.1"/>
</dbReference>
<keyword evidence="2" id="KW-0812">Transmembrane</keyword>
<feature type="compositionally biased region" description="Pro residues" evidence="1">
    <location>
        <begin position="182"/>
        <end position="197"/>
    </location>
</feature>